<sequence>MASLPPIDLFRGWPASELIPVDSLKDAAIKALSSKSISEAGFGYGPDEGYHPLRQNIAKWLTDYYGPQETITSDRVCITGGASQNLASILQVFTDPLQTEMIWLVEPTYHLIFRPFEDAGFYGRMRAIPEDESGMDVQALERALEELTHAGGDKNSHKSYVGKPARSYRKIYKHVIYCVPTFSNPSGTTMACSRREALVRVARKYDALVICDDVYDFLAWTEGPKSKPIGHSIQRLVDIDRIIDGGPQDAFGNVVSNGSFSKLLGPGCRVGWAEGSEAFIYGLSQAGQTKSGGAPSQLMSTFINELLETDTLRQHLSTKVIPEGHRRNSLMVSAIRKRLTPLGVTFSPDPEQNTVVGGYYVWVKLPSPLDADQVCEKAIEMQNLELGNGHLFSVPGGESQCVDLQRCLRLCFMWEDDEQLVEGVNRLAIVIEALLDSE</sequence>
<dbReference type="OrthoDB" id="7042322at2759"/>
<dbReference type="Proteomes" id="UP000186955">
    <property type="component" value="Unassembled WGS sequence"/>
</dbReference>
<comment type="caution">
    <text evidence="2">The sequence shown here is derived from an EMBL/GenBank/DDBJ whole genome shotgun (WGS) entry which is preliminary data.</text>
</comment>
<dbReference type="InterPro" id="IPR015421">
    <property type="entry name" value="PyrdxlP-dep_Trfase_major"/>
</dbReference>
<dbReference type="PANTHER" id="PTHR42858:SF1">
    <property type="entry name" value="LD15494P"/>
    <property type="match status" value="1"/>
</dbReference>
<evidence type="ECO:0000259" key="1">
    <source>
        <dbReference type="Pfam" id="PF00155"/>
    </source>
</evidence>
<accession>A0A1Q5UKJ7</accession>
<dbReference type="GO" id="GO:0047536">
    <property type="term" value="F:2-aminoadipate transaminase activity"/>
    <property type="evidence" value="ECO:0007669"/>
    <property type="project" value="TreeGrafter"/>
</dbReference>
<dbReference type="AlphaFoldDB" id="A0A1Q5UKJ7"/>
<dbReference type="InterPro" id="IPR004839">
    <property type="entry name" value="Aminotransferase_I/II_large"/>
</dbReference>
<keyword evidence="3" id="KW-1185">Reference proteome</keyword>
<dbReference type="GO" id="GO:0030170">
    <property type="term" value="F:pyridoxal phosphate binding"/>
    <property type="evidence" value="ECO:0007669"/>
    <property type="project" value="InterPro"/>
</dbReference>
<dbReference type="FunFam" id="3.40.640.10:FF:000080">
    <property type="entry name" value="Aminotransferase, putative"/>
    <property type="match status" value="1"/>
</dbReference>
<organism evidence="2 3">
    <name type="scientific">Penicillium subrubescens</name>
    <dbReference type="NCBI Taxonomy" id="1316194"/>
    <lineage>
        <taxon>Eukaryota</taxon>
        <taxon>Fungi</taxon>
        <taxon>Dikarya</taxon>
        <taxon>Ascomycota</taxon>
        <taxon>Pezizomycotina</taxon>
        <taxon>Eurotiomycetes</taxon>
        <taxon>Eurotiomycetidae</taxon>
        <taxon>Eurotiales</taxon>
        <taxon>Aspergillaceae</taxon>
        <taxon>Penicillium</taxon>
    </lineage>
</organism>
<dbReference type="InterPro" id="IPR015422">
    <property type="entry name" value="PyrdxlP-dep_Trfase_small"/>
</dbReference>
<dbReference type="SUPFAM" id="SSF53383">
    <property type="entry name" value="PLP-dependent transferases"/>
    <property type="match status" value="1"/>
</dbReference>
<evidence type="ECO:0000313" key="3">
    <source>
        <dbReference type="Proteomes" id="UP000186955"/>
    </source>
</evidence>
<dbReference type="Gene3D" id="3.90.1150.10">
    <property type="entry name" value="Aspartate Aminotransferase, domain 1"/>
    <property type="match status" value="1"/>
</dbReference>
<proteinExistence type="predicted"/>
<reference evidence="2 3" key="1">
    <citation type="submission" date="2016-10" db="EMBL/GenBank/DDBJ databases">
        <title>Genome sequence of the ascomycete fungus Penicillium subrubescens.</title>
        <authorList>
            <person name="De Vries R.P."/>
            <person name="Peng M."/>
            <person name="Dilokpimol A."/>
            <person name="Hilden K."/>
            <person name="Makela M.R."/>
            <person name="Grigoriev I."/>
            <person name="Riley R."/>
            <person name="Granchi Z."/>
        </authorList>
    </citation>
    <scope>NUCLEOTIDE SEQUENCE [LARGE SCALE GENOMIC DNA]</scope>
    <source>
        <strain evidence="2 3">CBS 132785</strain>
    </source>
</reference>
<dbReference type="PANTHER" id="PTHR42858">
    <property type="entry name" value="AMINOTRANSFERASE"/>
    <property type="match status" value="1"/>
</dbReference>
<dbReference type="Pfam" id="PF00155">
    <property type="entry name" value="Aminotran_1_2"/>
    <property type="match status" value="1"/>
</dbReference>
<evidence type="ECO:0000313" key="2">
    <source>
        <dbReference type="EMBL" id="OKP13001.1"/>
    </source>
</evidence>
<feature type="domain" description="Aminotransferase class I/classII large" evidence="1">
    <location>
        <begin position="26"/>
        <end position="426"/>
    </location>
</feature>
<dbReference type="Gene3D" id="3.40.640.10">
    <property type="entry name" value="Type I PLP-dependent aspartate aminotransferase-like (Major domain)"/>
    <property type="match status" value="1"/>
</dbReference>
<dbReference type="CDD" id="cd00609">
    <property type="entry name" value="AAT_like"/>
    <property type="match status" value="1"/>
</dbReference>
<name>A0A1Q5UKJ7_9EURO</name>
<gene>
    <name evidence="2" type="ORF">PENSUB_1101</name>
</gene>
<dbReference type="STRING" id="1316194.A0A1Q5UKJ7"/>
<dbReference type="EMBL" id="MNBE01000157">
    <property type="protein sequence ID" value="OKP13001.1"/>
    <property type="molecule type" value="Genomic_DNA"/>
</dbReference>
<dbReference type="InterPro" id="IPR015424">
    <property type="entry name" value="PyrdxlP-dep_Trfase"/>
</dbReference>
<protein>
    <recommendedName>
        <fullName evidence="1">Aminotransferase class I/classII large domain-containing protein</fullName>
    </recommendedName>
</protein>